<dbReference type="InterPro" id="IPR036661">
    <property type="entry name" value="Luciferase-like_sf"/>
</dbReference>
<reference evidence="4" key="1">
    <citation type="submission" date="2017-11" db="EMBL/GenBank/DDBJ databases">
        <authorList>
            <person name="Zhu W."/>
        </authorList>
    </citation>
    <scope>NUCLEOTIDE SEQUENCE [LARGE SCALE GENOMIC DNA]</scope>
    <source>
        <strain evidence="4">160</strain>
    </source>
</reference>
<dbReference type="OrthoDB" id="9780518at2"/>
<evidence type="ECO:0000256" key="1">
    <source>
        <dbReference type="ARBA" id="ARBA00007789"/>
    </source>
</evidence>
<dbReference type="RefSeq" id="WP_114917218.1">
    <property type="nucleotide sequence ID" value="NZ_CP024848.1"/>
</dbReference>
<keyword evidence="4" id="KW-1185">Reference proteome</keyword>
<dbReference type="InterPro" id="IPR011251">
    <property type="entry name" value="Luciferase-like_dom"/>
</dbReference>
<dbReference type="KEGG" id="ocn:CUC15_13775"/>
<evidence type="ECO:0000313" key="4">
    <source>
        <dbReference type="Proteomes" id="UP000253908"/>
    </source>
</evidence>
<name>A0A345PIV2_9BACI</name>
<dbReference type="GO" id="GO:0016705">
    <property type="term" value="F:oxidoreductase activity, acting on paired donors, with incorporation or reduction of molecular oxygen"/>
    <property type="evidence" value="ECO:0007669"/>
    <property type="project" value="InterPro"/>
</dbReference>
<dbReference type="CDD" id="cd00347">
    <property type="entry name" value="Flavin_utilizing_monoxygenases"/>
    <property type="match status" value="1"/>
</dbReference>
<feature type="domain" description="Luciferase-like" evidence="2">
    <location>
        <begin position="3"/>
        <end position="272"/>
    </location>
</feature>
<sequence>MVKLGILDYAQIDEGSNAQVALQNTISLAQLAESLGYERFWMAEHHNVPAFASSSPELIIMRLADATKRIRIGSGGVMLPHYSPYKVAENFRVLEAFHPNRIDLGLGNTIGTPIVNRTLNENKKSKLNYEQSIVDLTKYLSDQVDENHRFHGIAANPVITTVPQMWLLSTSVKNAKMAAKLGIGYTFGLFPLAGIDKLNIGIQAAKTYRDEFRPSLFMPEPKVSIAPFVVVAETNEQAEEYAKSLDLWLLGTDNFGQLSEFPSVETARYYPYTKEEKTIIQANRTRMVVGDIENVTAQLYELITQFKADELLLVLLIPGLEARKKAIELLAGKFN</sequence>
<comment type="similarity">
    <text evidence="1">To bacterial alkanal monooxygenase alpha and beta chains.</text>
</comment>
<dbReference type="GO" id="GO:0005829">
    <property type="term" value="C:cytosol"/>
    <property type="evidence" value="ECO:0007669"/>
    <property type="project" value="TreeGrafter"/>
</dbReference>
<dbReference type="EMBL" id="CP024848">
    <property type="protein sequence ID" value="AXI09932.1"/>
    <property type="molecule type" value="Genomic_DNA"/>
</dbReference>
<accession>A0A345PIV2</accession>
<dbReference type="NCBIfam" id="TIGR03558">
    <property type="entry name" value="oxido_grp_1"/>
    <property type="match status" value="1"/>
</dbReference>
<dbReference type="SUPFAM" id="SSF51679">
    <property type="entry name" value="Bacterial luciferase-like"/>
    <property type="match status" value="1"/>
</dbReference>
<dbReference type="PANTHER" id="PTHR30137:SF19">
    <property type="entry name" value="LUCIFERASE-LIKE MONOOXYGENASE"/>
    <property type="match status" value="1"/>
</dbReference>
<evidence type="ECO:0000259" key="2">
    <source>
        <dbReference type="Pfam" id="PF00296"/>
    </source>
</evidence>
<evidence type="ECO:0000313" key="3">
    <source>
        <dbReference type="EMBL" id="AXI09932.1"/>
    </source>
</evidence>
<dbReference type="AlphaFoldDB" id="A0A345PIV2"/>
<proteinExistence type="predicted"/>
<organism evidence="3 4">
    <name type="scientific">Oceanobacillus zhaokaii</name>
    <dbReference type="NCBI Taxonomy" id="2052660"/>
    <lineage>
        <taxon>Bacteria</taxon>
        <taxon>Bacillati</taxon>
        <taxon>Bacillota</taxon>
        <taxon>Bacilli</taxon>
        <taxon>Bacillales</taxon>
        <taxon>Bacillaceae</taxon>
        <taxon>Oceanobacillus</taxon>
    </lineage>
</organism>
<dbReference type="PANTHER" id="PTHR30137">
    <property type="entry name" value="LUCIFERASE-LIKE MONOOXYGENASE"/>
    <property type="match status" value="1"/>
</dbReference>
<protein>
    <submittedName>
        <fullName evidence="3">LLM class flavin-dependent oxidoreductase</fullName>
    </submittedName>
</protein>
<gene>
    <name evidence="3" type="ORF">CUC15_13775</name>
</gene>
<dbReference type="InterPro" id="IPR019949">
    <property type="entry name" value="CmoO-like"/>
</dbReference>
<dbReference type="Pfam" id="PF00296">
    <property type="entry name" value="Bac_luciferase"/>
    <property type="match status" value="1"/>
</dbReference>
<dbReference type="InterPro" id="IPR050766">
    <property type="entry name" value="Bact_Lucif_Oxidored"/>
</dbReference>
<dbReference type="Proteomes" id="UP000253908">
    <property type="component" value="Chromosome"/>
</dbReference>
<dbReference type="Gene3D" id="3.20.20.30">
    <property type="entry name" value="Luciferase-like domain"/>
    <property type="match status" value="1"/>
</dbReference>